<sequence>MWISNNSV</sequence>
<dbReference type="EMBL" id="GBRH01254389">
    <property type="protein sequence ID" value="JAD43506.1"/>
    <property type="molecule type" value="Transcribed_RNA"/>
</dbReference>
<evidence type="ECO:0000313" key="1">
    <source>
        <dbReference type="EMBL" id="JAD43506.1"/>
    </source>
</evidence>
<accession>A0A0A8ZXF9</accession>
<proteinExistence type="predicted"/>
<name>A0A0A8ZXF9_ARUDO</name>
<organism evidence="1">
    <name type="scientific">Arundo donax</name>
    <name type="common">Giant reed</name>
    <name type="synonym">Donax arundinaceus</name>
    <dbReference type="NCBI Taxonomy" id="35708"/>
    <lineage>
        <taxon>Eukaryota</taxon>
        <taxon>Viridiplantae</taxon>
        <taxon>Streptophyta</taxon>
        <taxon>Embryophyta</taxon>
        <taxon>Tracheophyta</taxon>
        <taxon>Spermatophyta</taxon>
        <taxon>Magnoliopsida</taxon>
        <taxon>Liliopsida</taxon>
        <taxon>Poales</taxon>
        <taxon>Poaceae</taxon>
        <taxon>PACMAD clade</taxon>
        <taxon>Arundinoideae</taxon>
        <taxon>Arundineae</taxon>
        <taxon>Arundo</taxon>
    </lineage>
</organism>
<protein>
    <submittedName>
        <fullName evidence="1">Uncharacterized protein</fullName>
    </submittedName>
</protein>
<reference evidence="1" key="2">
    <citation type="journal article" date="2015" name="Data Brief">
        <title>Shoot transcriptome of the giant reed, Arundo donax.</title>
        <authorList>
            <person name="Barrero R.A."/>
            <person name="Guerrero F.D."/>
            <person name="Moolhuijzen P."/>
            <person name="Goolsby J.A."/>
            <person name="Tidwell J."/>
            <person name="Bellgard S.E."/>
            <person name="Bellgard M.I."/>
        </authorList>
    </citation>
    <scope>NUCLEOTIDE SEQUENCE</scope>
    <source>
        <tissue evidence="1">Shoot tissue taken approximately 20 cm above the soil surface</tissue>
    </source>
</reference>
<reference evidence="1" key="1">
    <citation type="submission" date="2014-09" db="EMBL/GenBank/DDBJ databases">
        <authorList>
            <person name="Magalhaes I.L.F."/>
            <person name="Oliveira U."/>
            <person name="Santos F.R."/>
            <person name="Vidigal T.H.D.A."/>
            <person name="Brescovit A.D."/>
            <person name="Santos A.J."/>
        </authorList>
    </citation>
    <scope>NUCLEOTIDE SEQUENCE</scope>
    <source>
        <tissue evidence="1">Shoot tissue taken approximately 20 cm above the soil surface</tissue>
    </source>
</reference>